<dbReference type="AlphaFoldDB" id="S3UWZ9"/>
<organism evidence="1 2">
    <name type="scientific">Leptospira fainei serovar Hurstbridge str. BUT 6</name>
    <dbReference type="NCBI Taxonomy" id="1193011"/>
    <lineage>
        <taxon>Bacteria</taxon>
        <taxon>Pseudomonadati</taxon>
        <taxon>Spirochaetota</taxon>
        <taxon>Spirochaetia</taxon>
        <taxon>Leptospirales</taxon>
        <taxon>Leptospiraceae</taxon>
        <taxon>Leptospira</taxon>
    </lineage>
</organism>
<reference evidence="1" key="1">
    <citation type="submission" date="2013-04" db="EMBL/GenBank/DDBJ databases">
        <authorList>
            <person name="Harkins D.M."/>
            <person name="Durkin A.S."/>
            <person name="Selengut J.D."/>
            <person name="Sanka R."/>
            <person name="DePew J."/>
            <person name="Purushe J."/>
            <person name="Ahmed A."/>
            <person name="van der Linden H."/>
            <person name="Goris M.G.A."/>
            <person name="Hartskeerl R.A."/>
            <person name="Vinetz J.M."/>
            <person name="Sutton G.G."/>
            <person name="Nelson W.C."/>
            <person name="Fouts D.E."/>
        </authorList>
    </citation>
    <scope>NUCLEOTIDE SEQUENCE [LARGE SCALE GENOMIC DNA]</scope>
    <source>
        <strain evidence="1">BUT 6</strain>
    </source>
</reference>
<dbReference type="RefSeq" id="WP_016548984.1">
    <property type="nucleotide sequence ID" value="NZ_AKWZ02000006.1"/>
</dbReference>
<dbReference type="EMBL" id="AKWZ02000006">
    <property type="protein sequence ID" value="EPG74911.1"/>
    <property type="molecule type" value="Genomic_DNA"/>
</dbReference>
<proteinExistence type="predicted"/>
<protein>
    <recommendedName>
        <fullName evidence="3">PF06938 family protein</fullName>
    </recommendedName>
</protein>
<evidence type="ECO:0008006" key="3">
    <source>
        <dbReference type="Google" id="ProtNLM"/>
    </source>
</evidence>
<dbReference type="STRING" id="1193011.LEP1GSC058_1557"/>
<keyword evidence="2" id="KW-1185">Reference proteome</keyword>
<name>S3UWZ9_9LEPT</name>
<dbReference type="OrthoDB" id="332930at2"/>
<evidence type="ECO:0000313" key="2">
    <source>
        <dbReference type="Proteomes" id="UP000014540"/>
    </source>
</evidence>
<dbReference type="Proteomes" id="UP000014540">
    <property type="component" value="Unassembled WGS sequence"/>
</dbReference>
<sequence>MARRLDSEIKVLSNGDWIFRGTKIEQIDILAYFRKNLKEAPDGVYIDNQYGDLSENGYVHLEGYPINLIRVSEIAGSLTFLTDGGDELRLAELELSADRNGNLIAKKKGDKLLKFRIARNVSTELSKYMEETETGLLLRTAMEKRELKETNEGPEVQLPQEFRIEN</sequence>
<comment type="caution">
    <text evidence="1">The sequence shown here is derived from an EMBL/GenBank/DDBJ whole genome shotgun (WGS) entry which is preliminary data.</text>
</comment>
<evidence type="ECO:0000313" key="1">
    <source>
        <dbReference type="EMBL" id="EPG74911.1"/>
    </source>
</evidence>
<gene>
    <name evidence="1" type="ORF">LEP1GSC058_1557</name>
</gene>
<accession>S3UWZ9</accession>